<evidence type="ECO:0000313" key="1">
    <source>
        <dbReference type="EMBL" id="NHZ36755.1"/>
    </source>
</evidence>
<accession>A0ABX0LQJ9</accession>
<dbReference type="RefSeq" id="WP_167229000.1">
    <property type="nucleotide sequence ID" value="NZ_VUYU01000021.1"/>
</dbReference>
<protein>
    <submittedName>
        <fullName evidence="1">Uncharacterized protein</fullName>
    </submittedName>
</protein>
<name>A0ABX0LQJ9_9BURK</name>
<proteinExistence type="predicted"/>
<sequence>MSSLIAPWLDEVSNRVPEGTLSQFENESFVSATAQSITNGVTEAQMVKEIGEWSNAETLPKQPNAWKANNAVWGGGMVSEQNTVLLANRGIIGAELQVPRQKAHMVAIESIAGALGQFRILDAGIGATYTVNKAWKKYVSK</sequence>
<evidence type="ECO:0000313" key="2">
    <source>
        <dbReference type="Proteomes" id="UP000785613"/>
    </source>
</evidence>
<dbReference type="EMBL" id="VUYU01000021">
    <property type="protein sequence ID" value="NHZ36755.1"/>
    <property type="molecule type" value="Genomic_DNA"/>
</dbReference>
<reference evidence="1 2" key="1">
    <citation type="submission" date="2019-09" db="EMBL/GenBank/DDBJ databases">
        <title>Taxonomy of Antarctic Massilia spp.: description of Massilia rubra sp. nov., Massilia aquatica sp. nov., Massilia mucilaginosa sp. nov., Massilia frigida sp. nov. isolated from streams, lakes and regoliths.</title>
        <authorList>
            <person name="Holochova P."/>
            <person name="Sedlacek I."/>
            <person name="Kralova S."/>
            <person name="Maslanova I."/>
            <person name="Busse H.-J."/>
            <person name="Stankova E."/>
            <person name="Vrbovska V."/>
            <person name="Kovarovic V."/>
            <person name="Bartak M."/>
            <person name="Svec P."/>
            <person name="Pantucek R."/>
        </authorList>
    </citation>
    <scope>NUCLEOTIDE SEQUENCE [LARGE SCALE GENOMIC DNA]</scope>
    <source>
        <strain evidence="1 2">CCM 8692</strain>
    </source>
</reference>
<keyword evidence="2" id="KW-1185">Reference proteome</keyword>
<organism evidence="1 2">
    <name type="scientific">Massilia rubra</name>
    <dbReference type="NCBI Taxonomy" id="2607910"/>
    <lineage>
        <taxon>Bacteria</taxon>
        <taxon>Pseudomonadati</taxon>
        <taxon>Pseudomonadota</taxon>
        <taxon>Betaproteobacteria</taxon>
        <taxon>Burkholderiales</taxon>
        <taxon>Oxalobacteraceae</taxon>
        <taxon>Telluria group</taxon>
        <taxon>Massilia</taxon>
    </lineage>
</organism>
<gene>
    <name evidence="1" type="ORF">F0185_24630</name>
</gene>
<dbReference type="Proteomes" id="UP000785613">
    <property type="component" value="Unassembled WGS sequence"/>
</dbReference>
<comment type="caution">
    <text evidence="1">The sequence shown here is derived from an EMBL/GenBank/DDBJ whole genome shotgun (WGS) entry which is preliminary data.</text>
</comment>